<organism evidence="2 3">
    <name type="scientific">Salix dunnii</name>
    <dbReference type="NCBI Taxonomy" id="1413687"/>
    <lineage>
        <taxon>Eukaryota</taxon>
        <taxon>Viridiplantae</taxon>
        <taxon>Streptophyta</taxon>
        <taxon>Embryophyta</taxon>
        <taxon>Tracheophyta</taxon>
        <taxon>Spermatophyta</taxon>
        <taxon>Magnoliopsida</taxon>
        <taxon>eudicotyledons</taxon>
        <taxon>Gunneridae</taxon>
        <taxon>Pentapetalae</taxon>
        <taxon>rosids</taxon>
        <taxon>fabids</taxon>
        <taxon>Malpighiales</taxon>
        <taxon>Salicaceae</taxon>
        <taxon>Saliceae</taxon>
        <taxon>Salix</taxon>
    </lineage>
</organism>
<gene>
    <name evidence="2" type="ORF">SADUNF_Sadunf05G0189000</name>
</gene>
<sequence>MEAQVIKDNLNSNPANVRLTNSLGTVPAGAKQPSRKPHVERSKASTAQDYEKCWLASFSKHHHVVFCFLWADAEQLKLLDALQEYHAHDTSKLRLGLTSLFVVTSCLSSFQIYATPVPDNLEIRYTSKIKKPCTRWLRTVLRDLLWMLNFFISAALLS</sequence>
<name>A0A835MZT5_9ROSI</name>
<keyword evidence="3" id="KW-1185">Reference proteome</keyword>
<dbReference type="AlphaFoldDB" id="A0A835MZT5"/>
<evidence type="ECO:0000313" key="2">
    <source>
        <dbReference type="EMBL" id="KAF9683210.1"/>
    </source>
</evidence>
<dbReference type="OrthoDB" id="1735457at2759"/>
<comment type="caution">
    <text evidence="2">The sequence shown here is derived from an EMBL/GenBank/DDBJ whole genome shotgun (WGS) entry which is preliminary data.</text>
</comment>
<evidence type="ECO:0000256" key="1">
    <source>
        <dbReference type="SAM" id="MobiDB-lite"/>
    </source>
</evidence>
<dbReference type="Proteomes" id="UP000657918">
    <property type="component" value="Unassembled WGS sequence"/>
</dbReference>
<proteinExistence type="predicted"/>
<dbReference type="EMBL" id="JADGMS010000005">
    <property type="protein sequence ID" value="KAF9683210.1"/>
    <property type="molecule type" value="Genomic_DNA"/>
</dbReference>
<feature type="region of interest" description="Disordered" evidence="1">
    <location>
        <begin position="16"/>
        <end position="43"/>
    </location>
</feature>
<protein>
    <submittedName>
        <fullName evidence="2">Uncharacterized protein</fullName>
    </submittedName>
</protein>
<accession>A0A835MZT5</accession>
<reference evidence="2 3" key="1">
    <citation type="submission" date="2020-10" db="EMBL/GenBank/DDBJ databases">
        <title>Plant Genome Project.</title>
        <authorList>
            <person name="Zhang R.-G."/>
        </authorList>
    </citation>
    <scope>NUCLEOTIDE SEQUENCE [LARGE SCALE GENOMIC DNA]</scope>
    <source>
        <strain evidence="2">FAFU-HL-1</strain>
        <tissue evidence="2">Leaf</tissue>
    </source>
</reference>
<evidence type="ECO:0000313" key="3">
    <source>
        <dbReference type="Proteomes" id="UP000657918"/>
    </source>
</evidence>